<name>A0A8J2BQI6_9BACT</name>
<dbReference type="InterPro" id="IPR051680">
    <property type="entry name" value="ATP-dep_Glu-Cys_Ligase-2"/>
</dbReference>
<dbReference type="Pfam" id="PF04168">
    <property type="entry name" value="Alpha-E"/>
    <property type="match status" value="1"/>
</dbReference>
<dbReference type="SUPFAM" id="SSF56059">
    <property type="entry name" value="Glutathione synthetase ATP-binding domain-like"/>
    <property type="match status" value="1"/>
</dbReference>
<sequence>MKLSVLEAKILDFLASLPAEQVTRYRRILGRGLLEEGQREVGAHVMRHPLDPLPIVLERTQWQDIQAAVVQRLTVWNAFLKDIYGSAEVLERGVVRWEPIYEDPNFLRECVNLPQTGHLYLFHLAVDLVRDCEGQWRVLRDCVGIPTEAALAVESRKWSWELLRPLLQGERSLVPHRDPIVVLVECLEWATPVGRSGPRAVLLGEGPESPAYTQQALLARHMGIPMVRGDDLLVLDRALFFKTVGGLEEVNIVYRGIPSALADPVSVEPSSCCGVPGLLSALRAGALTVVNPLGSELVENHLVAGAFSSLCRWYFQEEPKLPSVSVEDLSCTGARDSVEDPDSPVLVTDAWGVPQGVPALSPVRKVVWENLSLEKRPVWNDGEVVFRPYALRVFGVYRNGIPQVLPCAIAWVPMEGVGIASLFGKGKGSWLKDVWVQDFEAAEETRPVRRFVRKLLRRTRMGSRQAENLFWMGRYLQRAETAIRMYRFLDELEFEVPTVGAGSWRFVWEAVASTLGYGSRVFPPDRAPHSEALAHSVLWNADNPSSACSCIEAAKRNAYASREALSPEVWGALEALYDVATRGEGVFKGERSSDPDCDRWVCQLLEALDRFWGVFDKHMLYNDGWFFFRMGWYLESSLCTALVLWQLRSAPATVGLVSLAEEDVLWDALLRMMAAQYAHRSSFPGRASRSTVLKLLLYDPQFPRSVAFGLKQMELCLDSLVGNQEVALRYVRHLRSSLDIAEWKGRDRRHDPGLQGEDRSASFEEESWLAEWIDRLLALYPILHDYCFGHQASLDVESDKQQ</sequence>
<comment type="caution">
    <text evidence="3">The sequence shown here is derived from an EMBL/GenBank/DDBJ whole genome shotgun (WGS) entry which is preliminary data.</text>
</comment>
<dbReference type="AlphaFoldDB" id="A0A8J2BQI6"/>
<dbReference type="InterPro" id="IPR007296">
    <property type="entry name" value="DUF403"/>
</dbReference>
<dbReference type="Pfam" id="PF14403">
    <property type="entry name" value="CP_ATPgrasp_2"/>
    <property type="match status" value="1"/>
</dbReference>
<dbReference type="EMBL" id="CAJNOB010000042">
    <property type="protein sequence ID" value="CAF0702087.1"/>
    <property type="molecule type" value="Genomic_DNA"/>
</dbReference>
<evidence type="ECO:0008006" key="5">
    <source>
        <dbReference type="Google" id="ProtNLM"/>
    </source>
</evidence>
<evidence type="ECO:0000313" key="4">
    <source>
        <dbReference type="Proteomes" id="UP000663859"/>
    </source>
</evidence>
<accession>A0A8J2BQI6</accession>
<proteinExistence type="predicted"/>
<dbReference type="Gene3D" id="3.40.50.11290">
    <property type="match status" value="1"/>
</dbReference>
<gene>
    <name evidence="3" type="ORF">MPNT_470004</name>
</gene>
<evidence type="ECO:0000259" key="1">
    <source>
        <dbReference type="Pfam" id="PF04168"/>
    </source>
</evidence>
<reference evidence="3" key="1">
    <citation type="submission" date="2021-02" db="EMBL/GenBank/DDBJ databases">
        <authorList>
            <person name="Cremers G."/>
            <person name="Picone N."/>
        </authorList>
    </citation>
    <scope>NUCLEOTIDE SEQUENCE</scope>
    <source>
        <strain evidence="3">PQ17</strain>
    </source>
</reference>
<dbReference type="PANTHER" id="PTHR34595">
    <property type="entry name" value="BLR5612 PROTEIN"/>
    <property type="match status" value="1"/>
</dbReference>
<evidence type="ECO:0000259" key="2">
    <source>
        <dbReference type="Pfam" id="PF14403"/>
    </source>
</evidence>
<dbReference type="PANTHER" id="PTHR34595:SF7">
    <property type="entry name" value="SLL1039 PROTEIN"/>
    <property type="match status" value="1"/>
</dbReference>
<dbReference type="Proteomes" id="UP000663859">
    <property type="component" value="Unassembled WGS sequence"/>
</dbReference>
<dbReference type="RefSeq" id="WP_174583513.1">
    <property type="nucleotide sequence ID" value="NZ_CAJNOB010000042.1"/>
</dbReference>
<keyword evidence="4" id="KW-1185">Reference proteome</keyword>
<evidence type="ECO:0000313" key="3">
    <source>
        <dbReference type="EMBL" id="CAF0702087.1"/>
    </source>
</evidence>
<dbReference type="InterPro" id="IPR025841">
    <property type="entry name" value="CP_ATPgrasp_2"/>
</dbReference>
<organism evidence="3 4">
    <name type="scientific">Candidatus Methylacidithermus pantelleriae</name>
    <dbReference type="NCBI Taxonomy" id="2744239"/>
    <lineage>
        <taxon>Bacteria</taxon>
        <taxon>Pseudomonadati</taxon>
        <taxon>Verrucomicrobiota</taxon>
        <taxon>Methylacidiphilae</taxon>
        <taxon>Methylacidiphilales</taxon>
        <taxon>Methylacidiphilaceae</taxon>
        <taxon>Candidatus Methylacidithermus</taxon>
    </lineage>
</organism>
<protein>
    <recommendedName>
        <fullName evidence="5">DUF403 domain-containing protein</fullName>
    </recommendedName>
</protein>
<feature type="domain" description="Circularly permuted ATP-grasp type 2" evidence="2">
    <location>
        <begin position="54"/>
        <end position="331"/>
    </location>
</feature>
<feature type="domain" description="DUF403" evidence="1">
    <location>
        <begin position="461"/>
        <end position="742"/>
    </location>
</feature>